<keyword evidence="8 11" id="KW-1133">Transmembrane helix</keyword>
<keyword evidence="7" id="KW-0249">Electron transport</keyword>
<evidence type="ECO:0000313" key="13">
    <source>
        <dbReference type="EMBL" id="KAJ8025130.1"/>
    </source>
</evidence>
<dbReference type="EMBL" id="JAIZAY010000018">
    <property type="protein sequence ID" value="KAJ8025130.1"/>
    <property type="molecule type" value="Genomic_DNA"/>
</dbReference>
<dbReference type="GO" id="GO:0016491">
    <property type="term" value="F:oxidoreductase activity"/>
    <property type="evidence" value="ECO:0007669"/>
    <property type="project" value="InterPro"/>
</dbReference>
<reference evidence="13" key="1">
    <citation type="submission" date="2021-10" db="EMBL/GenBank/DDBJ databases">
        <title>Tropical sea cucumber genome reveals ecological adaptation and Cuvierian tubules defense mechanism.</title>
        <authorList>
            <person name="Chen T."/>
        </authorList>
    </citation>
    <scope>NUCLEOTIDE SEQUENCE</scope>
    <source>
        <strain evidence="13">Nanhai2018</strain>
        <tissue evidence="13">Muscle</tissue>
    </source>
</reference>
<feature type="transmembrane region" description="Helical" evidence="11">
    <location>
        <begin position="49"/>
        <end position="72"/>
    </location>
</feature>
<dbReference type="InterPro" id="IPR043205">
    <property type="entry name" value="CYB561/CYBRD1-like"/>
</dbReference>
<feature type="transmembrane region" description="Helical" evidence="11">
    <location>
        <begin position="124"/>
        <end position="145"/>
    </location>
</feature>
<comment type="caution">
    <text evidence="13">The sequence shown here is derived from an EMBL/GenBank/DDBJ whole genome shotgun (WGS) entry which is preliminary data.</text>
</comment>
<evidence type="ECO:0000256" key="2">
    <source>
        <dbReference type="ARBA" id="ARBA00004141"/>
    </source>
</evidence>
<keyword evidence="10 11" id="KW-0472">Membrane</keyword>
<keyword evidence="6" id="KW-0479">Metal-binding</keyword>
<keyword evidence="3" id="KW-0813">Transport</keyword>
<gene>
    <name evidence="13" type="ORF">HOLleu_35250</name>
</gene>
<evidence type="ECO:0000256" key="8">
    <source>
        <dbReference type="ARBA" id="ARBA00022989"/>
    </source>
</evidence>
<dbReference type="PANTHER" id="PTHR10106">
    <property type="entry name" value="CYTOCHROME B561-RELATED"/>
    <property type="match status" value="1"/>
</dbReference>
<sequence length="278" mass="31311">MSSSKIFWSLIVSSQLCGLTAYALMQSWLHKYNDGFDWNSEVSHLIQNYHALFMLLGFLLLFGEATLTYRLLSRVKAPYLLQKAVHATILIIATILWVVGLVAAFKARNLDQSHGKETKHFYSFHSWLGLILMVIFVSQFLWFAYSVRISSVPPTKLCFAIVWYAHAKFISPALQALYQSIHIFNGLFLFVLATATCFTGLNEVGIYKVENYKLNSSSGIHLNMVGIFALGFVTTVGYLLWKPEFKLTPAVGEEPKESANSNCTDEAITLRNSDKTVV</sequence>
<dbReference type="SMART" id="SM00665">
    <property type="entry name" value="B561"/>
    <property type="match status" value="1"/>
</dbReference>
<dbReference type="PANTHER" id="PTHR10106:SF0">
    <property type="entry name" value="LD36721P"/>
    <property type="match status" value="1"/>
</dbReference>
<feature type="transmembrane region" description="Helical" evidence="11">
    <location>
        <begin position="157"/>
        <end position="177"/>
    </location>
</feature>
<proteinExistence type="predicted"/>
<keyword evidence="4" id="KW-0349">Heme</keyword>
<evidence type="ECO:0000256" key="4">
    <source>
        <dbReference type="ARBA" id="ARBA00022617"/>
    </source>
</evidence>
<evidence type="ECO:0000259" key="12">
    <source>
        <dbReference type="PROSITE" id="PS50939"/>
    </source>
</evidence>
<evidence type="ECO:0000313" key="14">
    <source>
        <dbReference type="Proteomes" id="UP001152320"/>
    </source>
</evidence>
<keyword evidence="5 11" id="KW-0812">Transmembrane</keyword>
<evidence type="ECO:0000256" key="10">
    <source>
        <dbReference type="ARBA" id="ARBA00023136"/>
    </source>
</evidence>
<keyword evidence="9" id="KW-0408">Iron</keyword>
<feature type="transmembrane region" description="Helical" evidence="11">
    <location>
        <begin position="183"/>
        <end position="201"/>
    </location>
</feature>
<accession>A0A9Q1BFZ0</accession>
<evidence type="ECO:0000256" key="7">
    <source>
        <dbReference type="ARBA" id="ARBA00022982"/>
    </source>
</evidence>
<comment type="subcellular location">
    <subcellularLocation>
        <location evidence="2">Membrane</location>
        <topology evidence="2">Multi-pass membrane protein</topology>
    </subcellularLocation>
</comment>
<dbReference type="OrthoDB" id="907479at2759"/>
<evidence type="ECO:0000256" key="1">
    <source>
        <dbReference type="ARBA" id="ARBA00001970"/>
    </source>
</evidence>
<evidence type="ECO:0000256" key="6">
    <source>
        <dbReference type="ARBA" id="ARBA00022723"/>
    </source>
</evidence>
<evidence type="ECO:0000256" key="3">
    <source>
        <dbReference type="ARBA" id="ARBA00022448"/>
    </source>
</evidence>
<organism evidence="13 14">
    <name type="scientific">Holothuria leucospilota</name>
    <name type="common">Black long sea cucumber</name>
    <name type="synonym">Mertensiothuria leucospilota</name>
    <dbReference type="NCBI Taxonomy" id="206669"/>
    <lineage>
        <taxon>Eukaryota</taxon>
        <taxon>Metazoa</taxon>
        <taxon>Echinodermata</taxon>
        <taxon>Eleutherozoa</taxon>
        <taxon>Echinozoa</taxon>
        <taxon>Holothuroidea</taxon>
        <taxon>Aspidochirotacea</taxon>
        <taxon>Aspidochirotida</taxon>
        <taxon>Holothuriidae</taxon>
        <taxon>Holothuria</taxon>
    </lineage>
</organism>
<protein>
    <submittedName>
        <fullName evidence="13">Cytochrome b reductase 1</fullName>
    </submittedName>
</protein>
<evidence type="ECO:0000256" key="9">
    <source>
        <dbReference type="ARBA" id="ARBA00023004"/>
    </source>
</evidence>
<dbReference type="Proteomes" id="UP001152320">
    <property type="component" value="Chromosome 18"/>
</dbReference>
<dbReference type="InterPro" id="IPR006593">
    <property type="entry name" value="Cyt_b561/ferric_Rdtase_TM"/>
</dbReference>
<feature type="domain" description="Cytochrome b561" evidence="12">
    <location>
        <begin position="13"/>
        <end position="241"/>
    </location>
</feature>
<dbReference type="PROSITE" id="PS50939">
    <property type="entry name" value="CYTOCHROME_B561"/>
    <property type="match status" value="1"/>
</dbReference>
<feature type="transmembrane region" description="Helical" evidence="11">
    <location>
        <begin position="84"/>
        <end position="104"/>
    </location>
</feature>
<dbReference type="Gene3D" id="1.20.120.1770">
    <property type="match status" value="1"/>
</dbReference>
<evidence type="ECO:0000256" key="5">
    <source>
        <dbReference type="ARBA" id="ARBA00022692"/>
    </source>
</evidence>
<dbReference type="GO" id="GO:0046872">
    <property type="term" value="F:metal ion binding"/>
    <property type="evidence" value="ECO:0007669"/>
    <property type="project" value="UniProtKB-KW"/>
</dbReference>
<comment type="cofactor">
    <cofactor evidence="1">
        <name>heme b</name>
        <dbReference type="ChEBI" id="CHEBI:60344"/>
    </cofactor>
</comment>
<evidence type="ECO:0000256" key="11">
    <source>
        <dbReference type="SAM" id="Phobius"/>
    </source>
</evidence>
<dbReference type="GO" id="GO:0016020">
    <property type="term" value="C:membrane"/>
    <property type="evidence" value="ECO:0007669"/>
    <property type="project" value="UniProtKB-SubCell"/>
</dbReference>
<feature type="transmembrane region" description="Helical" evidence="11">
    <location>
        <begin position="7"/>
        <end position="29"/>
    </location>
</feature>
<name>A0A9Q1BFZ0_HOLLE</name>
<dbReference type="AlphaFoldDB" id="A0A9Q1BFZ0"/>
<feature type="transmembrane region" description="Helical" evidence="11">
    <location>
        <begin position="222"/>
        <end position="241"/>
    </location>
</feature>
<dbReference type="Pfam" id="PF03188">
    <property type="entry name" value="Cytochrom_B561"/>
    <property type="match status" value="1"/>
</dbReference>
<keyword evidence="14" id="KW-1185">Reference proteome</keyword>